<proteinExistence type="predicted"/>
<keyword evidence="2" id="KW-1185">Reference proteome</keyword>
<comment type="caution">
    <text evidence="1">The sequence shown here is derived from an EMBL/GenBank/DDBJ whole genome shotgun (WGS) entry which is preliminary data.</text>
</comment>
<dbReference type="EMBL" id="JAODUO010000245">
    <property type="protein sequence ID" value="KAK2185109.1"/>
    <property type="molecule type" value="Genomic_DNA"/>
</dbReference>
<dbReference type="AlphaFoldDB" id="A0AAD9NZ51"/>
<evidence type="ECO:0000313" key="1">
    <source>
        <dbReference type="EMBL" id="KAK2185109.1"/>
    </source>
</evidence>
<name>A0AAD9NZ51_RIDPI</name>
<reference evidence="1" key="1">
    <citation type="journal article" date="2023" name="Mol. Biol. Evol.">
        <title>Third-Generation Sequencing Reveals the Adaptive Role of the Epigenome in Three Deep-Sea Polychaetes.</title>
        <authorList>
            <person name="Perez M."/>
            <person name="Aroh O."/>
            <person name="Sun Y."/>
            <person name="Lan Y."/>
            <person name="Juniper S.K."/>
            <person name="Young C.R."/>
            <person name="Angers B."/>
            <person name="Qian P.Y."/>
        </authorList>
    </citation>
    <scope>NUCLEOTIDE SEQUENCE</scope>
    <source>
        <strain evidence="1">R07B-5</strain>
    </source>
</reference>
<evidence type="ECO:0000313" key="2">
    <source>
        <dbReference type="Proteomes" id="UP001209878"/>
    </source>
</evidence>
<dbReference type="Proteomes" id="UP001209878">
    <property type="component" value="Unassembled WGS sequence"/>
</dbReference>
<sequence>MALVRPNQTHWNSIFMAVDRLVRISTEKGEDALYLLFNELRLPR</sequence>
<organism evidence="1 2">
    <name type="scientific">Ridgeia piscesae</name>
    <name type="common">Tubeworm</name>
    <dbReference type="NCBI Taxonomy" id="27915"/>
    <lineage>
        <taxon>Eukaryota</taxon>
        <taxon>Metazoa</taxon>
        <taxon>Spiralia</taxon>
        <taxon>Lophotrochozoa</taxon>
        <taxon>Annelida</taxon>
        <taxon>Polychaeta</taxon>
        <taxon>Sedentaria</taxon>
        <taxon>Canalipalpata</taxon>
        <taxon>Sabellida</taxon>
        <taxon>Siboglinidae</taxon>
        <taxon>Ridgeia</taxon>
    </lineage>
</organism>
<accession>A0AAD9NZ51</accession>
<gene>
    <name evidence="1" type="ORF">NP493_246g02108</name>
</gene>
<protein>
    <submittedName>
        <fullName evidence="1">Uncharacterized protein</fullName>
    </submittedName>
</protein>